<protein>
    <recommendedName>
        <fullName evidence="2">Peptide deformylase</fullName>
        <shortName evidence="2">PDF</shortName>
        <ecNumber evidence="2">3.5.1.88</ecNumber>
    </recommendedName>
    <alternativeName>
        <fullName evidence="2">Polypeptide deformylase</fullName>
    </alternativeName>
</protein>
<dbReference type="Gene3D" id="3.90.45.10">
    <property type="entry name" value="Peptide deformylase"/>
    <property type="match status" value="1"/>
</dbReference>
<sequence length="178" mass="19683">MAVLPVLTYPDPRLKAVSAPVERFDEALRAFVADLEETMRAQPGGVGIAAPQVGRRQRICIVDVSAREGVESHGRLVLVNPEILAWEGLEVGREGCMSVPDYTGNVVRAAAIRVRFLDEHGAAHEIESRGYEARAIQHEIDHLDGLLFLDRLVSRRNDLFRRKVYAPPPRRRAEGGGG</sequence>
<evidence type="ECO:0000256" key="1">
    <source>
        <dbReference type="ARBA" id="ARBA00010759"/>
    </source>
</evidence>
<evidence type="ECO:0000313" key="3">
    <source>
        <dbReference type="EMBL" id="ROR34708.1"/>
    </source>
</evidence>
<feature type="binding site" evidence="2">
    <location>
        <position position="138"/>
    </location>
    <ligand>
        <name>Fe cation</name>
        <dbReference type="ChEBI" id="CHEBI:24875"/>
    </ligand>
</feature>
<name>A0A3N1Y879_9GAMM</name>
<dbReference type="PANTHER" id="PTHR10458">
    <property type="entry name" value="PEPTIDE DEFORMYLASE"/>
    <property type="match status" value="1"/>
</dbReference>
<dbReference type="InterPro" id="IPR036821">
    <property type="entry name" value="Peptide_deformylase_sf"/>
</dbReference>
<dbReference type="Proteomes" id="UP000276634">
    <property type="component" value="Unassembled WGS sequence"/>
</dbReference>
<feature type="binding site" evidence="2">
    <location>
        <position position="142"/>
    </location>
    <ligand>
        <name>Fe cation</name>
        <dbReference type="ChEBI" id="CHEBI:24875"/>
    </ligand>
</feature>
<proteinExistence type="inferred from homology"/>
<keyword evidence="2" id="KW-0378">Hydrolase</keyword>
<feature type="active site" evidence="2">
    <location>
        <position position="139"/>
    </location>
</feature>
<organism evidence="3 4">
    <name type="scientific">Inmirania thermothiophila</name>
    <dbReference type="NCBI Taxonomy" id="1750597"/>
    <lineage>
        <taxon>Bacteria</taxon>
        <taxon>Pseudomonadati</taxon>
        <taxon>Pseudomonadota</taxon>
        <taxon>Gammaproteobacteria</taxon>
        <taxon>Chromatiales</taxon>
        <taxon>Ectothiorhodospiraceae</taxon>
        <taxon>Inmirania</taxon>
    </lineage>
</organism>
<keyword evidence="2" id="KW-0648">Protein biosynthesis</keyword>
<reference evidence="3 4" key="1">
    <citation type="submission" date="2018-11" db="EMBL/GenBank/DDBJ databases">
        <title>Genomic Encyclopedia of Type Strains, Phase IV (KMG-IV): sequencing the most valuable type-strain genomes for metagenomic binning, comparative biology and taxonomic classification.</title>
        <authorList>
            <person name="Goeker M."/>
        </authorList>
    </citation>
    <scope>NUCLEOTIDE SEQUENCE [LARGE SCALE GENOMIC DNA]</scope>
    <source>
        <strain evidence="3 4">DSM 100275</strain>
    </source>
</reference>
<keyword evidence="2" id="KW-0408">Iron</keyword>
<dbReference type="NCBIfam" id="NF001159">
    <property type="entry name" value="PRK00150.1-3"/>
    <property type="match status" value="1"/>
</dbReference>
<accession>A0A3N1Y879</accession>
<dbReference type="CDD" id="cd00487">
    <property type="entry name" value="Pep_deformylase"/>
    <property type="match status" value="1"/>
</dbReference>
<dbReference type="GO" id="GO:0006412">
    <property type="term" value="P:translation"/>
    <property type="evidence" value="ECO:0007669"/>
    <property type="project" value="UniProtKB-UniRule"/>
</dbReference>
<dbReference type="GO" id="GO:0042586">
    <property type="term" value="F:peptide deformylase activity"/>
    <property type="evidence" value="ECO:0007669"/>
    <property type="project" value="UniProtKB-UniRule"/>
</dbReference>
<dbReference type="AlphaFoldDB" id="A0A3N1Y879"/>
<dbReference type="PRINTS" id="PR01576">
    <property type="entry name" value="PDEFORMYLASE"/>
</dbReference>
<dbReference type="HAMAP" id="MF_00163">
    <property type="entry name" value="Pep_deformylase"/>
    <property type="match status" value="1"/>
</dbReference>
<dbReference type="PANTHER" id="PTHR10458:SF22">
    <property type="entry name" value="PEPTIDE DEFORMYLASE"/>
    <property type="match status" value="1"/>
</dbReference>
<comment type="caution">
    <text evidence="3">The sequence shown here is derived from an EMBL/GenBank/DDBJ whole genome shotgun (WGS) entry which is preliminary data.</text>
</comment>
<comment type="cofactor">
    <cofactor evidence="2">
        <name>Fe(2+)</name>
        <dbReference type="ChEBI" id="CHEBI:29033"/>
    </cofactor>
    <text evidence="2">Binds 1 Fe(2+) ion.</text>
</comment>
<dbReference type="GO" id="GO:0046872">
    <property type="term" value="F:metal ion binding"/>
    <property type="evidence" value="ECO:0007669"/>
    <property type="project" value="UniProtKB-KW"/>
</dbReference>
<dbReference type="OrthoDB" id="9804313at2"/>
<dbReference type="EC" id="3.5.1.88" evidence="2"/>
<dbReference type="RefSeq" id="WP_123400104.1">
    <property type="nucleotide sequence ID" value="NZ_RJVI01000001.1"/>
</dbReference>
<evidence type="ECO:0000256" key="2">
    <source>
        <dbReference type="HAMAP-Rule" id="MF_00163"/>
    </source>
</evidence>
<evidence type="ECO:0000313" key="4">
    <source>
        <dbReference type="Proteomes" id="UP000276634"/>
    </source>
</evidence>
<dbReference type="Pfam" id="PF01327">
    <property type="entry name" value="Pep_deformylase"/>
    <property type="match status" value="1"/>
</dbReference>
<gene>
    <name evidence="2" type="primary">def</name>
    <name evidence="3" type="ORF">EDC57_0610</name>
</gene>
<keyword evidence="2" id="KW-0479">Metal-binding</keyword>
<dbReference type="NCBIfam" id="TIGR00079">
    <property type="entry name" value="pept_deformyl"/>
    <property type="match status" value="1"/>
</dbReference>
<dbReference type="SUPFAM" id="SSF56420">
    <property type="entry name" value="Peptide deformylase"/>
    <property type="match status" value="1"/>
</dbReference>
<dbReference type="PIRSF" id="PIRSF004749">
    <property type="entry name" value="Pep_def"/>
    <property type="match status" value="1"/>
</dbReference>
<feature type="binding site" evidence="2">
    <location>
        <position position="96"/>
    </location>
    <ligand>
        <name>Fe cation</name>
        <dbReference type="ChEBI" id="CHEBI:24875"/>
    </ligand>
</feature>
<comment type="catalytic activity">
    <reaction evidence="2">
        <text>N-terminal N-formyl-L-methionyl-[peptide] + H2O = N-terminal L-methionyl-[peptide] + formate</text>
        <dbReference type="Rhea" id="RHEA:24420"/>
        <dbReference type="Rhea" id="RHEA-COMP:10639"/>
        <dbReference type="Rhea" id="RHEA-COMP:10640"/>
        <dbReference type="ChEBI" id="CHEBI:15377"/>
        <dbReference type="ChEBI" id="CHEBI:15740"/>
        <dbReference type="ChEBI" id="CHEBI:49298"/>
        <dbReference type="ChEBI" id="CHEBI:64731"/>
        <dbReference type="EC" id="3.5.1.88"/>
    </reaction>
</comment>
<comment type="similarity">
    <text evidence="1 2">Belongs to the polypeptide deformylase family.</text>
</comment>
<dbReference type="InterPro" id="IPR023635">
    <property type="entry name" value="Peptide_deformylase"/>
</dbReference>
<keyword evidence="4" id="KW-1185">Reference proteome</keyword>
<comment type="function">
    <text evidence="2">Removes the formyl group from the N-terminal Met of newly synthesized proteins. Requires at least a dipeptide for an efficient rate of reaction. N-terminal L-methionine is a prerequisite for activity but the enzyme has broad specificity at other positions.</text>
</comment>
<dbReference type="EMBL" id="RJVI01000001">
    <property type="protein sequence ID" value="ROR34708.1"/>
    <property type="molecule type" value="Genomic_DNA"/>
</dbReference>